<dbReference type="OrthoDB" id="6070751at2759"/>
<feature type="region of interest" description="Disordered" evidence="1">
    <location>
        <begin position="1"/>
        <end position="30"/>
    </location>
</feature>
<feature type="non-terminal residue" evidence="2">
    <location>
        <position position="1"/>
    </location>
</feature>
<name>A0A8S4QF31_9NEOP</name>
<feature type="compositionally biased region" description="Basic and acidic residues" evidence="1">
    <location>
        <begin position="8"/>
        <end position="24"/>
    </location>
</feature>
<organism evidence="2 3">
    <name type="scientific">Pararge aegeria aegeria</name>
    <dbReference type="NCBI Taxonomy" id="348720"/>
    <lineage>
        <taxon>Eukaryota</taxon>
        <taxon>Metazoa</taxon>
        <taxon>Ecdysozoa</taxon>
        <taxon>Arthropoda</taxon>
        <taxon>Hexapoda</taxon>
        <taxon>Insecta</taxon>
        <taxon>Pterygota</taxon>
        <taxon>Neoptera</taxon>
        <taxon>Endopterygota</taxon>
        <taxon>Lepidoptera</taxon>
        <taxon>Glossata</taxon>
        <taxon>Ditrysia</taxon>
        <taxon>Papilionoidea</taxon>
        <taxon>Nymphalidae</taxon>
        <taxon>Satyrinae</taxon>
        <taxon>Satyrini</taxon>
        <taxon>Parargina</taxon>
        <taxon>Pararge</taxon>
    </lineage>
</organism>
<evidence type="ECO:0000313" key="2">
    <source>
        <dbReference type="EMBL" id="CAH2207745.1"/>
    </source>
</evidence>
<accession>A0A8S4QF31</accession>
<dbReference type="EMBL" id="CAKXAJ010001180">
    <property type="protein sequence ID" value="CAH2207745.1"/>
    <property type="molecule type" value="Genomic_DNA"/>
</dbReference>
<proteinExistence type="predicted"/>
<keyword evidence="3" id="KW-1185">Reference proteome</keyword>
<gene>
    <name evidence="2" type="primary">jg25436</name>
    <name evidence="2" type="ORF">PAEG_LOCUS365</name>
</gene>
<dbReference type="AlphaFoldDB" id="A0A8S4QF31"/>
<reference evidence="2" key="1">
    <citation type="submission" date="2022-03" db="EMBL/GenBank/DDBJ databases">
        <authorList>
            <person name="Lindestad O."/>
        </authorList>
    </citation>
    <scope>NUCLEOTIDE SEQUENCE</scope>
</reference>
<sequence length="66" mass="7378">ASNAAGKDTTRVRLEITPDEKPTGDDPPTFLRRLQDLTVKVGTRTRFLVEIVSSTECRVRPNLLLL</sequence>
<comment type="caution">
    <text evidence="2">The sequence shown here is derived from an EMBL/GenBank/DDBJ whole genome shotgun (WGS) entry which is preliminary data.</text>
</comment>
<evidence type="ECO:0000256" key="1">
    <source>
        <dbReference type="SAM" id="MobiDB-lite"/>
    </source>
</evidence>
<dbReference type="Proteomes" id="UP000838756">
    <property type="component" value="Unassembled WGS sequence"/>
</dbReference>
<protein>
    <submittedName>
        <fullName evidence="2">Jg25436 protein</fullName>
    </submittedName>
</protein>
<evidence type="ECO:0000313" key="3">
    <source>
        <dbReference type="Proteomes" id="UP000838756"/>
    </source>
</evidence>